<comment type="catalytic activity">
    <reaction evidence="12">
        <text>a di-trans,poly-cis-dolichyl phosphate + UDP-alpha-D-glucose = a di-trans,poly-cis-dolichyl beta-D-glucosyl phosphate + UDP</text>
        <dbReference type="Rhea" id="RHEA:15401"/>
        <dbReference type="Rhea" id="RHEA-COMP:19498"/>
        <dbReference type="Rhea" id="RHEA-COMP:19502"/>
        <dbReference type="ChEBI" id="CHEBI:57525"/>
        <dbReference type="ChEBI" id="CHEBI:57683"/>
        <dbReference type="ChEBI" id="CHEBI:58223"/>
        <dbReference type="ChEBI" id="CHEBI:58885"/>
        <dbReference type="EC" id="2.4.1.117"/>
    </reaction>
    <physiologicalReaction direction="left-to-right" evidence="12">
        <dbReference type="Rhea" id="RHEA:15402"/>
    </physiologicalReaction>
</comment>
<keyword evidence="10 14" id="KW-1133">Transmembrane helix</keyword>
<dbReference type="EC" id="2.4.1.117" evidence="4"/>
<dbReference type="AlphaFoldDB" id="A0A4D9CWU0"/>
<dbReference type="OrthoDB" id="3784at2759"/>
<keyword evidence="11 14" id="KW-0472">Membrane</keyword>
<dbReference type="PANTHER" id="PTHR10859:SF91">
    <property type="entry name" value="DOLICHYL-PHOSPHATE BETA-GLUCOSYLTRANSFERASE"/>
    <property type="match status" value="1"/>
</dbReference>
<keyword evidence="8" id="KW-0256">Endoplasmic reticulum</keyword>
<comment type="similarity">
    <text evidence="3">Belongs to the glycosyltransferase 2 family.</text>
</comment>
<evidence type="ECO:0000256" key="3">
    <source>
        <dbReference type="ARBA" id="ARBA00006739"/>
    </source>
</evidence>
<dbReference type="SUPFAM" id="SSF53448">
    <property type="entry name" value="Nucleotide-diphospho-sugar transferases"/>
    <property type="match status" value="1"/>
</dbReference>
<dbReference type="Pfam" id="PF00535">
    <property type="entry name" value="Glycos_transf_2"/>
    <property type="match status" value="1"/>
</dbReference>
<sequence length="407" mass="44465">MASQAMISTVSSNLKALCNHQGIGAYALALGGAVLVLGLAYVFQPALAAWRRPRDHEPYTFTRYAPGSGLAPGTASSPGRRTRASAKAPIGEMKEESFPTLADAPAVLLSLVIPAYNEEVRLPVMLDTTLEYLEAWSQNPRSSLTYELIVVDDGSTDATVVVASEYSRRLGSDVVRVLRLRKNRGKGGAIREGMLHARGRYALMVDADGATDITCLERLLDATQAAEQGSSEGSMAVGVGSRAHYEKDSVATRAWYRTVLMKGLHLLVTVLISGRIRDTQCGFKLFTRGAIKVCFTTLHLERWGFDLEIVHVCDRLGVPMAEVPVRWQEVEGSKLITNKLDVVLASIGIFRDMLCVRICYLLGLWRTAPYSRAGLWPEGGKFGIKDQGVDTSQAARHGKGQRRRKAE</sequence>
<dbReference type="InterPro" id="IPR035518">
    <property type="entry name" value="DPG_synthase"/>
</dbReference>
<name>A0A4D9CWU0_9STRA</name>
<evidence type="ECO:0000256" key="4">
    <source>
        <dbReference type="ARBA" id="ARBA00012583"/>
    </source>
</evidence>
<evidence type="ECO:0000256" key="11">
    <source>
        <dbReference type="ARBA" id="ARBA00023136"/>
    </source>
</evidence>
<protein>
    <recommendedName>
        <fullName evidence="4">dolichyl-phosphate beta-glucosyltransferase</fullName>
        <ecNumber evidence="4">2.4.1.117</ecNumber>
    </recommendedName>
</protein>
<keyword evidence="9" id="KW-0735">Signal-anchor</keyword>
<evidence type="ECO:0000256" key="8">
    <source>
        <dbReference type="ARBA" id="ARBA00022824"/>
    </source>
</evidence>
<dbReference type="InterPro" id="IPR029044">
    <property type="entry name" value="Nucleotide-diphossugar_trans"/>
</dbReference>
<evidence type="ECO:0000313" key="16">
    <source>
        <dbReference type="EMBL" id="TFJ82003.1"/>
    </source>
</evidence>
<evidence type="ECO:0000256" key="2">
    <source>
        <dbReference type="ARBA" id="ARBA00004922"/>
    </source>
</evidence>
<keyword evidence="6" id="KW-0808">Transferase</keyword>
<dbReference type="Gene3D" id="3.90.550.10">
    <property type="entry name" value="Spore Coat Polysaccharide Biosynthesis Protein SpsA, Chain A"/>
    <property type="match status" value="1"/>
</dbReference>
<evidence type="ECO:0000256" key="1">
    <source>
        <dbReference type="ARBA" id="ARBA00004389"/>
    </source>
</evidence>
<reference evidence="16 17" key="1">
    <citation type="submission" date="2019-01" db="EMBL/GenBank/DDBJ databases">
        <title>Nuclear Genome Assembly of the Microalgal Biofuel strain Nannochloropsis salina CCMP1776.</title>
        <authorList>
            <person name="Hovde B."/>
        </authorList>
    </citation>
    <scope>NUCLEOTIDE SEQUENCE [LARGE SCALE GENOMIC DNA]</scope>
    <source>
        <strain evidence="16 17">CCMP1776</strain>
    </source>
</reference>
<organism evidence="16 17">
    <name type="scientific">Nannochloropsis salina CCMP1776</name>
    <dbReference type="NCBI Taxonomy" id="1027361"/>
    <lineage>
        <taxon>Eukaryota</taxon>
        <taxon>Sar</taxon>
        <taxon>Stramenopiles</taxon>
        <taxon>Ochrophyta</taxon>
        <taxon>Eustigmatophyceae</taxon>
        <taxon>Eustigmatales</taxon>
        <taxon>Monodopsidaceae</taxon>
        <taxon>Microchloropsis</taxon>
        <taxon>Microchloropsis salina</taxon>
    </lineage>
</organism>
<dbReference type="EMBL" id="SDOX01000121">
    <property type="protein sequence ID" value="TFJ82003.1"/>
    <property type="molecule type" value="Genomic_DNA"/>
</dbReference>
<dbReference type="GO" id="GO:0004581">
    <property type="term" value="F:dolichyl-phosphate beta-glucosyltransferase activity"/>
    <property type="evidence" value="ECO:0007669"/>
    <property type="project" value="UniProtKB-EC"/>
</dbReference>
<feature type="domain" description="Glycosyltransferase 2-like" evidence="15">
    <location>
        <begin position="110"/>
        <end position="291"/>
    </location>
</feature>
<keyword evidence="7 14" id="KW-0812">Transmembrane</keyword>
<evidence type="ECO:0000256" key="13">
    <source>
        <dbReference type="SAM" id="MobiDB-lite"/>
    </source>
</evidence>
<evidence type="ECO:0000259" key="15">
    <source>
        <dbReference type="Pfam" id="PF00535"/>
    </source>
</evidence>
<gene>
    <name evidence="16" type="ORF">NSK_006671</name>
</gene>
<dbReference type="InterPro" id="IPR001173">
    <property type="entry name" value="Glyco_trans_2-like"/>
</dbReference>
<comment type="pathway">
    <text evidence="2">Protein modification; protein glycosylation.</text>
</comment>
<dbReference type="GO" id="GO:0006487">
    <property type="term" value="P:protein N-linked glycosylation"/>
    <property type="evidence" value="ECO:0007669"/>
    <property type="project" value="TreeGrafter"/>
</dbReference>
<comment type="subcellular location">
    <subcellularLocation>
        <location evidence="1">Endoplasmic reticulum membrane</location>
        <topology evidence="1">Single-pass membrane protein</topology>
    </subcellularLocation>
</comment>
<comment type="caution">
    <text evidence="16">The sequence shown here is derived from an EMBL/GenBank/DDBJ whole genome shotgun (WGS) entry which is preliminary data.</text>
</comment>
<dbReference type="GO" id="GO:0005789">
    <property type="term" value="C:endoplasmic reticulum membrane"/>
    <property type="evidence" value="ECO:0007669"/>
    <property type="project" value="UniProtKB-SubCell"/>
</dbReference>
<evidence type="ECO:0000256" key="6">
    <source>
        <dbReference type="ARBA" id="ARBA00022679"/>
    </source>
</evidence>
<dbReference type="CDD" id="cd04188">
    <property type="entry name" value="DPG_synthase"/>
    <property type="match status" value="1"/>
</dbReference>
<feature type="region of interest" description="Disordered" evidence="13">
    <location>
        <begin position="386"/>
        <end position="407"/>
    </location>
</feature>
<evidence type="ECO:0000256" key="5">
    <source>
        <dbReference type="ARBA" id="ARBA00022676"/>
    </source>
</evidence>
<dbReference type="PANTHER" id="PTHR10859">
    <property type="entry name" value="GLYCOSYL TRANSFERASE"/>
    <property type="match status" value="1"/>
</dbReference>
<proteinExistence type="inferred from homology"/>
<feature type="region of interest" description="Disordered" evidence="13">
    <location>
        <begin position="61"/>
        <end position="84"/>
    </location>
</feature>
<evidence type="ECO:0000256" key="7">
    <source>
        <dbReference type="ARBA" id="ARBA00022692"/>
    </source>
</evidence>
<evidence type="ECO:0000256" key="10">
    <source>
        <dbReference type="ARBA" id="ARBA00022989"/>
    </source>
</evidence>
<evidence type="ECO:0000256" key="12">
    <source>
        <dbReference type="ARBA" id="ARBA00045097"/>
    </source>
</evidence>
<evidence type="ECO:0000256" key="9">
    <source>
        <dbReference type="ARBA" id="ARBA00022968"/>
    </source>
</evidence>
<accession>A0A4D9CWU0</accession>
<keyword evidence="5" id="KW-0328">Glycosyltransferase</keyword>
<keyword evidence="17" id="KW-1185">Reference proteome</keyword>
<evidence type="ECO:0000256" key="14">
    <source>
        <dbReference type="SAM" id="Phobius"/>
    </source>
</evidence>
<evidence type="ECO:0000313" key="17">
    <source>
        <dbReference type="Proteomes" id="UP000355283"/>
    </source>
</evidence>
<feature type="transmembrane region" description="Helical" evidence="14">
    <location>
        <begin position="23"/>
        <end position="43"/>
    </location>
</feature>
<feature type="compositionally biased region" description="Basic residues" evidence="13">
    <location>
        <begin position="396"/>
        <end position="407"/>
    </location>
</feature>
<dbReference type="Proteomes" id="UP000355283">
    <property type="component" value="Unassembled WGS sequence"/>
</dbReference>